<feature type="binding site" description="covalent" evidence="18">
    <location>
        <position position="161"/>
    </location>
    <ligand>
        <name>heme c</name>
        <dbReference type="ChEBI" id="CHEBI:61717"/>
        <label>2</label>
    </ligand>
</feature>
<keyword evidence="6 17" id="KW-0349">Heme</keyword>
<keyword evidence="8 17" id="KW-0812">Transmembrane</keyword>
<comment type="caution">
    <text evidence="17">Lacks conserved residue(s) required for the propagation of feature annotation.</text>
</comment>
<feature type="transmembrane region" description="Helical" evidence="17">
    <location>
        <begin position="243"/>
        <end position="262"/>
    </location>
</feature>
<evidence type="ECO:0000256" key="13">
    <source>
        <dbReference type="ARBA" id="ARBA00022989"/>
    </source>
</evidence>
<evidence type="ECO:0000256" key="3">
    <source>
        <dbReference type="ARBA" id="ARBA00017819"/>
    </source>
</evidence>
<keyword evidence="7 17" id="KW-0679">Respiratory chain</keyword>
<evidence type="ECO:0000256" key="12">
    <source>
        <dbReference type="ARBA" id="ARBA00022982"/>
    </source>
</evidence>
<dbReference type="InterPro" id="IPR009152">
    <property type="entry name" value="bc1_cytC-su"/>
</dbReference>
<evidence type="ECO:0000256" key="19">
    <source>
        <dbReference type="PIRSR" id="PIRSR000007-51"/>
    </source>
</evidence>
<organism evidence="21 22">
    <name type="scientific">Acidothermus cellulolyticus (strain ATCC 43068 / DSM 8971 / 11B)</name>
    <dbReference type="NCBI Taxonomy" id="351607"/>
    <lineage>
        <taxon>Bacteria</taxon>
        <taxon>Bacillati</taxon>
        <taxon>Actinomycetota</taxon>
        <taxon>Actinomycetes</taxon>
        <taxon>Acidothermales</taxon>
        <taxon>Acidothermaceae</taxon>
        <taxon>Acidothermus</taxon>
    </lineage>
</organism>
<reference evidence="21 22" key="1">
    <citation type="journal article" date="2009" name="Genome Res.">
        <title>Complete genome of the cellulolytic thermophile Acidothermus cellulolyticus 11B provides insights into its ecophysiological and evolutionary adaptations.</title>
        <authorList>
            <person name="Barabote R.D."/>
            <person name="Xie G."/>
            <person name="Leu D.H."/>
            <person name="Normand P."/>
            <person name="Necsulea A."/>
            <person name="Daubin V."/>
            <person name="Medigue C."/>
            <person name="Adney W.S."/>
            <person name="Xu X.C."/>
            <person name="Lapidus A."/>
            <person name="Parales R.E."/>
            <person name="Detter C."/>
            <person name="Pujic P."/>
            <person name="Bruce D."/>
            <person name="Lavire C."/>
            <person name="Challacombe J.F."/>
            <person name="Brettin T.S."/>
            <person name="Berry A.M."/>
        </authorList>
    </citation>
    <scope>NUCLEOTIDE SEQUENCE [LARGE SCALE GENOMIC DNA]</scope>
    <source>
        <strain evidence="22">ATCC 43068 / DSM 8971 / 11B</strain>
    </source>
</reference>
<evidence type="ECO:0000313" key="21">
    <source>
        <dbReference type="EMBL" id="ABK52736.1"/>
    </source>
</evidence>
<evidence type="ECO:0000259" key="20">
    <source>
        <dbReference type="PROSITE" id="PS51007"/>
    </source>
</evidence>
<accession>A0LTH6</accession>
<evidence type="ECO:0000256" key="8">
    <source>
        <dbReference type="ARBA" id="ARBA00022692"/>
    </source>
</evidence>
<dbReference type="InParanoid" id="A0LTH6"/>
<dbReference type="SUPFAM" id="SSF46626">
    <property type="entry name" value="Cytochrome c"/>
    <property type="match status" value="2"/>
</dbReference>
<dbReference type="KEGG" id="ace:Acel_0963"/>
<comment type="catalytic activity">
    <reaction evidence="16 17">
        <text>a quinol + 2 Fe(III)-[cytochrome c](out) = a quinone + 2 Fe(II)-[cytochrome c](out) + 2 H(+)(out)</text>
        <dbReference type="Rhea" id="RHEA:11484"/>
        <dbReference type="Rhea" id="RHEA-COMP:10350"/>
        <dbReference type="Rhea" id="RHEA-COMP:14399"/>
        <dbReference type="ChEBI" id="CHEBI:15378"/>
        <dbReference type="ChEBI" id="CHEBI:24646"/>
        <dbReference type="ChEBI" id="CHEBI:29033"/>
        <dbReference type="ChEBI" id="CHEBI:29034"/>
        <dbReference type="ChEBI" id="CHEBI:132124"/>
        <dbReference type="EC" id="7.1.1.8"/>
    </reaction>
</comment>
<dbReference type="STRING" id="351607.Acel_0963"/>
<dbReference type="PIRSF" id="PIRSF000007">
    <property type="entry name" value="Ubiq_cycred_cyc"/>
    <property type="match status" value="1"/>
</dbReference>
<evidence type="ECO:0000256" key="5">
    <source>
        <dbReference type="ARBA" id="ARBA00022475"/>
    </source>
</evidence>
<evidence type="ECO:0000256" key="10">
    <source>
        <dbReference type="ARBA" id="ARBA00022737"/>
    </source>
</evidence>
<gene>
    <name evidence="21" type="ordered locus">Acel_0963</name>
</gene>
<feature type="binding site" description="covalent" evidence="18">
    <location>
        <position position="65"/>
    </location>
    <ligand>
        <name>heme c</name>
        <dbReference type="ChEBI" id="CHEBI:61717"/>
        <label>1</label>
    </ligand>
</feature>
<feature type="binding site" description="axial binding residue" evidence="19">
    <location>
        <position position="66"/>
    </location>
    <ligand>
        <name>heme c</name>
        <dbReference type="ChEBI" id="CHEBI:61717"/>
        <label>1</label>
    </ligand>
    <ligandPart>
        <name>Fe</name>
        <dbReference type="ChEBI" id="CHEBI:18248"/>
    </ligandPart>
</feature>
<evidence type="ECO:0000256" key="18">
    <source>
        <dbReference type="PIRSR" id="PIRSR000007-50"/>
    </source>
</evidence>
<feature type="domain" description="Cytochrome c" evidence="20">
    <location>
        <begin position="49"/>
        <end position="128"/>
    </location>
</feature>
<dbReference type="InterPro" id="IPR036909">
    <property type="entry name" value="Cyt_c-like_dom_sf"/>
</dbReference>
<dbReference type="InterPro" id="IPR050597">
    <property type="entry name" value="Cytochrome_c_Oxidase_Subunit"/>
</dbReference>
<comment type="subcellular location">
    <subcellularLocation>
        <location evidence="1 17">Cell membrane</location>
        <topology evidence="1 17">Multi-pass membrane protein</topology>
    </subcellularLocation>
</comment>
<evidence type="ECO:0000256" key="14">
    <source>
        <dbReference type="ARBA" id="ARBA00023004"/>
    </source>
</evidence>
<evidence type="ECO:0000256" key="9">
    <source>
        <dbReference type="ARBA" id="ARBA00022723"/>
    </source>
</evidence>
<name>A0LTH6_ACIC1</name>
<dbReference type="AlphaFoldDB" id="A0LTH6"/>
<dbReference type="EMBL" id="CP000481">
    <property type="protein sequence ID" value="ABK52736.1"/>
    <property type="molecule type" value="Genomic_DNA"/>
</dbReference>
<comment type="PTM">
    <text evidence="18">Binds 2 heme c groups covalently per subunit.</text>
</comment>
<evidence type="ECO:0000256" key="16">
    <source>
        <dbReference type="ARBA" id="ARBA00029351"/>
    </source>
</evidence>
<dbReference type="PANTHER" id="PTHR33751:SF13">
    <property type="entry name" value="CYTOCHROME BC1 COMPLEX CYTOCHROME C SUBUNIT"/>
    <property type="match status" value="1"/>
</dbReference>
<dbReference type="eggNOG" id="COG2010">
    <property type="taxonomic scope" value="Bacteria"/>
</dbReference>
<evidence type="ECO:0000256" key="6">
    <source>
        <dbReference type="ARBA" id="ARBA00022617"/>
    </source>
</evidence>
<keyword evidence="11 17" id="KW-1278">Translocase</keyword>
<protein>
    <recommendedName>
        <fullName evidence="3 17">Cytochrome bc1 complex cytochrome c subunit</fullName>
        <ecNumber evidence="2 17">7.1.1.8</ecNumber>
    </recommendedName>
</protein>
<keyword evidence="22" id="KW-1185">Reference proteome</keyword>
<keyword evidence="4 17" id="KW-0813">Transport</keyword>
<dbReference type="InterPro" id="IPR009056">
    <property type="entry name" value="Cyt_c-like_dom"/>
</dbReference>
<dbReference type="EC" id="7.1.1.8" evidence="2 17"/>
<feature type="binding site" description="axial binding residue" evidence="19">
    <location>
        <position position="162"/>
    </location>
    <ligand>
        <name>heme c</name>
        <dbReference type="ChEBI" id="CHEBI:61717"/>
        <label>2</label>
    </ligand>
    <ligandPart>
        <name>Fe</name>
        <dbReference type="ChEBI" id="CHEBI:18248"/>
    </ligandPart>
</feature>
<feature type="binding site" description="covalent" evidence="18">
    <location>
        <position position="158"/>
    </location>
    <ligand>
        <name>heme c</name>
        <dbReference type="ChEBI" id="CHEBI:61717"/>
        <label>2</label>
    </ligand>
</feature>
<dbReference type="Gene3D" id="1.10.760.10">
    <property type="entry name" value="Cytochrome c-like domain"/>
    <property type="match status" value="2"/>
</dbReference>
<evidence type="ECO:0000256" key="11">
    <source>
        <dbReference type="ARBA" id="ARBA00022967"/>
    </source>
</evidence>
<keyword evidence="15 17" id="KW-0472">Membrane</keyword>
<feature type="binding site" description="covalent" evidence="18">
    <location>
        <position position="62"/>
    </location>
    <ligand>
        <name>heme c</name>
        <dbReference type="ChEBI" id="CHEBI:61717"/>
        <label>1</label>
    </ligand>
</feature>
<evidence type="ECO:0000256" key="15">
    <source>
        <dbReference type="ARBA" id="ARBA00023136"/>
    </source>
</evidence>
<dbReference type="PANTHER" id="PTHR33751">
    <property type="entry name" value="CBB3-TYPE CYTOCHROME C OXIDASE SUBUNIT FIXP"/>
    <property type="match status" value="1"/>
</dbReference>
<evidence type="ECO:0000256" key="17">
    <source>
        <dbReference type="PIRNR" id="PIRNR000007"/>
    </source>
</evidence>
<evidence type="ECO:0000256" key="4">
    <source>
        <dbReference type="ARBA" id="ARBA00022448"/>
    </source>
</evidence>
<comment type="subunit">
    <text evidence="17">The cytochrome bc1 complex is composed of a cytochrome b (QcrB), the Rieske iron-sulfur protein (QcrA) and a diheme cytochrome c (QcrC) subunit.</text>
</comment>
<dbReference type="Proteomes" id="UP000008221">
    <property type="component" value="Chromosome"/>
</dbReference>
<dbReference type="HOGENOM" id="CLU_086567_0_0_11"/>
<keyword evidence="10" id="KW-0677">Repeat</keyword>
<proteinExistence type="predicted"/>
<keyword evidence="13 17" id="KW-1133">Transmembrane helix</keyword>
<keyword evidence="5 17" id="KW-1003">Cell membrane</keyword>
<evidence type="ECO:0000256" key="2">
    <source>
        <dbReference type="ARBA" id="ARBA00012951"/>
    </source>
</evidence>
<dbReference type="PROSITE" id="PS51007">
    <property type="entry name" value="CYTC"/>
    <property type="match status" value="2"/>
</dbReference>
<dbReference type="GO" id="GO:0020037">
    <property type="term" value="F:heme binding"/>
    <property type="evidence" value="ECO:0007669"/>
    <property type="project" value="UniProtKB-UniRule"/>
</dbReference>
<evidence type="ECO:0000256" key="1">
    <source>
        <dbReference type="ARBA" id="ARBA00004651"/>
    </source>
</evidence>
<dbReference type="Pfam" id="PF13442">
    <property type="entry name" value="Cytochrome_CBB3"/>
    <property type="match status" value="2"/>
</dbReference>
<keyword evidence="9 17" id="KW-0479">Metal-binding</keyword>
<sequence length="268" mass="27794">MRIRPQRLRVRHRRLAGVFVLLAALLTVGTAYSVATTRTGSAASGDPGAQIAQGRALFLQGCASCHGKAGEGTAAAPSLIGVGAAAVDFQVSTGRMPLAQAGAQAPAKRPRYTQEQIDALAAYVASLGPGPAIPGKEQYTPPKNADLAFGGTLFRTNCSACHNFTGEGGALAYGKKAPPLTHATDKQLYEAMLTGPGTMPVFSDQQLTPQEKQDIIAYITTVRSVPDPGGFNLGRLGPVTEGLVGWLIGMGVLAVVAMWIGARAKRAQ</sequence>
<feature type="domain" description="Cytochrome c" evidence="20">
    <location>
        <begin position="145"/>
        <end position="223"/>
    </location>
</feature>
<dbReference type="GO" id="GO:0008121">
    <property type="term" value="F:quinol-cytochrome-c reductase activity"/>
    <property type="evidence" value="ECO:0007669"/>
    <property type="project" value="UniProtKB-UniRule"/>
</dbReference>
<evidence type="ECO:0000313" key="22">
    <source>
        <dbReference type="Proteomes" id="UP000008221"/>
    </source>
</evidence>
<dbReference type="RefSeq" id="WP_011719799.1">
    <property type="nucleotide sequence ID" value="NC_008578.1"/>
</dbReference>
<dbReference type="GO" id="GO:0005886">
    <property type="term" value="C:plasma membrane"/>
    <property type="evidence" value="ECO:0007669"/>
    <property type="project" value="UniProtKB-SubCell"/>
</dbReference>
<dbReference type="GO" id="GO:0005506">
    <property type="term" value="F:iron ion binding"/>
    <property type="evidence" value="ECO:0007669"/>
    <property type="project" value="UniProtKB-UniRule"/>
</dbReference>
<evidence type="ECO:0000256" key="7">
    <source>
        <dbReference type="ARBA" id="ARBA00022660"/>
    </source>
</evidence>
<keyword evidence="12 17" id="KW-0249">Electron transport</keyword>
<keyword evidence="14 17" id="KW-0408">Iron</keyword>
<dbReference type="FunCoup" id="A0LTH6">
    <property type="interactions" value="36"/>
</dbReference>